<reference evidence="1 2" key="1">
    <citation type="journal article" date="2024" name="Ann. Entomol. Soc. Am.">
        <title>Genomic analyses of the southern and eastern yellowjacket wasps (Hymenoptera: Vespidae) reveal evolutionary signatures of social life.</title>
        <authorList>
            <person name="Catto M.A."/>
            <person name="Caine P.B."/>
            <person name="Orr S.E."/>
            <person name="Hunt B.G."/>
            <person name="Goodisman M.A.D."/>
        </authorList>
    </citation>
    <scope>NUCLEOTIDE SEQUENCE [LARGE SCALE GENOMIC DNA]</scope>
    <source>
        <strain evidence="1">232</strain>
        <tissue evidence="1">Head and thorax</tissue>
    </source>
</reference>
<protein>
    <submittedName>
        <fullName evidence="1">Uncharacterized protein</fullName>
    </submittedName>
</protein>
<organism evidence="1 2">
    <name type="scientific">Vespula maculifrons</name>
    <name type="common">Eastern yellow jacket</name>
    <name type="synonym">Wasp</name>
    <dbReference type="NCBI Taxonomy" id="7453"/>
    <lineage>
        <taxon>Eukaryota</taxon>
        <taxon>Metazoa</taxon>
        <taxon>Ecdysozoa</taxon>
        <taxon>Arthropoda</taxon>
        <taxon>Hexapoda</taxon>
        <taxon>Insecta</taxon>
        <taxon>Pterygota</taxon>
        <taxon>Neoptera</taxon>
        <taxon>Endopterygota</taxon>
        <taxon>Hymenoptera</taxon>
        <taxon>Apocrita</taxon>
        <taxon>Aculeata</taxon>
        <taxon>Vespoidea</taxon>
        <taxon>Vespidae</taxon>
        <taxon>Vespinae</taxon>
        <taxon>Vespula</taxon>
    </lineage>
</organism>
<keyword evidence="2" id="KW-1185">Reference proteome</keyword>
<evidence type="ECO:0000313" key="1">
    <source>
        <dbReference type="EMBL" id="KAL2745386.1"/>
    </source>
</evidence>
<sequence length="76" mass="8397">MTRVFLVPTINVNHAKVQSRHVPFVESVFRTAGGGWGTLVRFSLATVPGRPLRSVSQQLQFYTKPSVIASITGDQR</sequence>
<name>A0ABD2CJZ8_VESMC</name>
<evidence type="ECO:0000313" key="2">
    <source>
        <dbReference type="Proteomes" id="UP001607303"/>
    </source>
</evidence>
<gene>
    <name evidence="1" type="ORF">V1477_006241</name>
</gene>
<dbReference type="Proteomes" id="UP001607303">
    <property type="component" value="Unassembled WGS sequence"/>
</dbReference>
<comment type="caution">
    <text evidence="1">The sequence shown here is derived from an EMBL/GenBank/DDBJ whole genome shotgun (WGS) entry which is preliminary data.</text>
</comment>
<proteinExistence type="predicted"/>
<dbReference type="EMBL" id="JAYRBN010000043">
    <property type="protein sequence ID" value="KAL2745386.1"/>
    <property type="molecule type" value="Genomic_DNA"/>
</dbReference>
<accession>A0ABD2CJZ8</accession>
<dbReference type="AlphaFoldDB" id="A0ABD2CJZ8"/>